<organism evidence="3 4">
    <name type="scientific">Drechslerella stenobrocha 248</name>
    <dbReference type="NCBI Taxonomy" id="1043628"/>
    <lineage>
        <taxon>Eukaryota</taxon>
        <taxon>Fungi</taxon>
        <taxon>Dikarya</taxon>
        <taxon>Ascomycota</taxon>
        <taxon>Pezizomycotina</taxon>
        <taxon>Orbiliomycetes</taxon>
        <taxon>Orbiliales</taxon>
        <taxon>Orbiliaceae</taxon>
        <taxon>Drechslerella</taxon>
    </lineage>
</organism>
<evidence type="ECO:0000259" key="2">
    <source>
        <dbReference type="PROSITE" id="PS51746"/>
    </source>
</evidence>
<sequence>MDLLILLLLLTNVTLLVLISSTHLRSPALEPYQPISSIWAAVDAEQQTHPTDYLVQTPAKQPASDFSSPETTSCPPNSCHFILAFAPGTGNTFALASKQSSPPSSPLHSWLSSIAASCQNNPDQLRLIYTVLASVAVLVVAALMQRAAVRAAVASARAPSFLLKNRLPPNIGAARALATNAFNSSTTGNSASYIRKFTIAIVSSLVLGSAYIAYQGSNPFLTRVSLLSNLDDGKAFSKNVEGDTKIRKIVAVDHESLYTGTLPADGRLTKDTLDGRGGRKVLEMLTPDEATAKLRQSEESYLVGRDRGVYRYDVVQLPSNDPIEDDHAERIIEVPASIAAADGGKASTDWMFWGVFDGHSGWYTSAKLRQLLIGFVARELNETYKEFGPDSKSKIPSPEAIDAAIKQGFVRLDNEIIHESVQKVLKGSTKSAAAELLAPALSGSCALLAFYDSQTNLLRVACTGDSRAVLGRRQDNGKWTATALSVDQTGSNKEEAQRIRDEHPGEEFAVLNGRVLGGLEPTRAFGDSVYKWSIETQNIIKTKYLGRSPSPRLKTPPYVTAEPVVTTTKIQPDRRDFVVLATDGLWEMLSNEEVVGLVAKWLETRSRAHAPRRSFFGFGGGDNKKSLPLATNHDGNQDDAGQRVPIRQKQWGIKGPEDRFTITDENCATHLVRNALGGKDGDMLCALLTLQSPYSRRYRDDLTVEVIFFGEGDKSGNVVVNEVASSKSKTQ</sequence>
<dbReference type="GO" id="GO:0004741">
    <property type="term" value="F:[pyruvate dehydrogenase (acetyl-transferring)]-phosphatase activity"/>
    <property type="evidence" value="ECO:0007669"/>
    <property type="project" value="TreeGrafter"/>
</dbReference>
<dbReference type="PANTHER" id="PTHR13832">
    <property type="entry name" value="PROTEIN PHOSPHATASE 2C"/>
    <property type="match status" value="1"/>
</dbReference>
<dbReference type="GO" id="GO:0005739">
    <property type="term" value="C:mitochondrion"/>
    <property type="evidence" value="ECO:0007669"/>
    <property type="project" value="TreeGrafter"/>
</dbReference>
<dbReference type="CDD" id="cd00143">
    <property type="entry name" value="PP2Cc"/>
    <property type="match status" value="1"/>
</dbReference>
<proteinExistence type="predicted"/>
<dbReference type="PROSITE" id="PS51746">
    <property type="entry name" value="PPM_2"/>
    <property type="match status" value="1"/>
</dbReference>
<dbReference type="OrthoDB" id="420076at2759"/>
<gene>
    <name evidence="3" type="ORF">DRE_04852</name>
</gene>
<dbReference type="PANTHER" id="PTHR13832:SF792">
    <property type="entry name" value="GM14286P"/>
    <property type="match status" value="1"/>
</dbReference>
<dbReference type="Gene3D" id="3.60.40.10">
    <property type="entry name" value="PPM-type phosphatase domain"/>
    <property type="match status" value="1"/>
</dbReference>
<dbReference type="HOGENOM" id="CLU_021928_3_0_1"/>
<dbReference type="Pfam" id="PF00481">
    <property type="entry name" value="PP2C"/>
    <property type="match status" value="1"/>
</dbReference>
<keyword evidence="4" id="KW-1185">Reference proteome</keyword>
<dbReference type="EMBL" id="KI966423">
    <property type="protein sequence ID" value="EWC45845.1"/>
    <property type="molecule type" value="Genomic_DNA"/>
</dbReference>
<name>W7I9X0_9PEZI</name>
<dbReference type="InterPro" id="IPR036457">
    <property type="entry name" value="PPM-type-like_dom_sf"/>
</dbReference>
<keyword evidence="1" id="KW-0732">Signal</keyword>
<reference evidence="3 4" key="1">
    <citation type="submission" date="2013-05" db="EMBL/GenBank/DDBJ databases">
        <title>Drechslerella stenobrocha genome reveals carnivorous origination and mechanical trapping mechanism of predatory fungi.</title>
        <authorList>
            <person name="Liu X."/>
            <person name="Zhang W."/>
            <person name="Liu K."/>
        </authorList>
    </citation>
    <scope>NUCLEOTIDE SEQUENCE [LARGE SCALE GENOMIC DNA]</scope>
    <source>
        <strain evidence="3 4">248</strain>
    </source>
</reference>
<dbReference type="AlphaFoldDB" id="W7I9X0"/>
<evidence type="ECO:0000313" key="4">
    <source>
        <dbReference type="Proteomes" id="UP000024837"/>
    </source>
</evidence>
<feature type="chain" id="PRO_5004893397" description="PPM-type phosphatase domain-containing protein" evidence="1">
    <location>
        <begin position="25"/>
        <end position="731"/>
    </location>
</feature>
<dbReference type="InterPro" id="IPR015655">
    <property type="entry name" value="PP2C"/>
</dbReference>
<protein>
    <recommendedName>
        <fullName evidence="2">PPM-type phosphatase domain-containing protein</fullName>
    </recommendedName>
</protein>
<dbReference type="InterPro" id="IPR001932">
    <property type="entry name" value="PPM-type_phosphatase-like_dom"/>
</dbReference>
<accession>W7I9X0</accession>
<evidence type="ECO:0000313" key="3">
    <source>
        <dbReference type="EMBL" id="EWC45845.1"/>
    </source>
</evidence>
<feature type="domain" description="PPM-type phosphatase" evidence="2">
    <location>
        <begin position="335"/>
        <end position="709"/>
    </location>
</feature>
<dbReference type="Proteomes" id="UP000024837">
    <property type="component" value="Unassembled WGS sequence"/>
</dbReference>
<evidence type="ECO:0000256" key="1">
    <source>
        <dbReference type="SAM" id="SignalP"/>
    </source>
</evidence>
<feature type="signal peptide" evidence="1">
    <location>
        <begin position="1"/>
        <end position="24"/>
    </location>
</feature>
<dbReference type="SMART" id="SM00332">
    <property type="entry name" value="PP2Cc"/>
    <property type="match status" value="1"/>
</dbReference>
<dbReference type="SUPFAM" id="SSF81606">
    <property type="entry name" value="PP2C-like"/>
    <property type="match status" value="1"/>
</dbReference>